<dbReference type="PIRSF" id="PIRSF002741">
    <property type="entry name" value="MppA"/>
    <property type="match status" value="1"/>
</dbReference>
<keyword evidence="2" id="KW-0813">Transport</keyword>
<accession>A0ABW3YE93</accession>
<dbReference type="Gene3D" id="3.40.190.10">
    <property type="entry name" value="Periplasmic binding protein-like II"/>
    <property type="match status" value="1"/>
</dbReference>
<comment type="similarity">
    <text evidence="1">Belongs to the bacterial solute-binding protein 5 family.</text>
</comment>
<gene>
    <name evidence="5" type="ORF">ACFQ4H_12845</name>
</gene>
<dbReference type="InterPro" id="IPR039424">
    <property type="entry name" value="SBP_5"/>
</dbReference>
<evidence type="ECO:0000313" key="6">
    <source>
        <dbReference type="Proteomes" id="UP001597260"/>
    </source>
</evidence>
<feature type="domain" description="Solute-binding protein family 5" evidence="4">
    <location>
        <begin position="72"/>
        <end position="433"/>
    </location>
</feature>
<dbReference type="RefSeq" id="WP_377570428.1">
    <property type="nucleotide sequence ID" value="NZ_JBHTMP010000016.1"/>
</dbReference>
<evidence type="ECO:0000256" key="3">
    <source>
        <dbReference type="ARBA" id="ARBA00022729"/>
    </source>
</evidence>
<proteinExistence type="inferred from homology"/>
<dbReference type="InterPro" id="IPR000914">
    <property type="entry name" value="SBP_5_dom"/>
</dbReference>
<comment type="caution">
    <text evidence="5">The sequence shown here is derived from an EMBL/GenBank/DDBJ whole genome shotgun (WGS) entry which is preliminary data.</text>
</comment>
<dbReference type="Proteomes" id="UP001597260">
    <property type="component" value="Unassembled WGS sequence"/>
</dbReference>
<evidence type="ECO:0000256" key="1">
    <source>
        <dbReference type="ARBA" id="ARBA00005695"/>
    </source>
</evidence>
<organism evidence="5 6">
    <name type="scientific">Micromonospora sonneratiae</name>
    <dbReference type="NCBI Taxonomy" id="1184706"/>
    <lineage>
        <taxon>Bacteria</taxon>
        <taxon>Bacillati</taxon>
        <taxon>Actinomycetota</taxon>
        <taxon>Actinomycetes</taxon>
        <taxon>Micromonosporales</taxon>
        <taxon>Micromonosporaceae</taxon>
        <taxon>Micromonospora</taxon>
    </lineage>
</organism>
<dbReference type="EMBL" id="JBHTMP010000016">
    <property type="protein sequence ID" value="MFD1321981.1"/>
    <property type="molecule type" value="Genomic_DNA"/>
</dbReference>
<dbReference type="PANTHER" id="PTHR30290:SF9">
    <property type="entry name" value="OLIGOPEPTIDE-BINDING PROTEIN APPA"/>
    <property type="match status" value="1"/>
</dbReference>
<dbReference type="InterPro" id="IPR030678">
    <property type="entry name" value="Peptide/Ni-bd"/>
</dbReference>
<evidence type="ECO:0000313" key="5">
    <source>
        <dbReference type="EMBL" id="MFD1321981.1"/>
    </source>
</evidence>
<dbReference type="CDD" id="cd08518">
    <property type="entry name" value="PBP2_NikA_DppA_OppA_like_19"/>
    <property type="match status" value="1"/>
</dbReference>
<dbReference type="Gene3D" id="3.10.105.10">
    <property type="entry name" value="Dipeptide-binding Protein, Domain 3"/>
    <property type="match status" value="1"/>
</dbReference>
<dbReference type="PROSITE" id="PS51257">
    <property type="entry name" value="PROKAR_LIPOPROTEIN"/>
    <property type="match status" value="1"/>
</dbReference>
<evidence type="ECO:0000259" key="4">
    <source>
        <dbReference type="Pfam" id="PF00496"/>
    </source>
</evidence>
<keyword evidence="6" id="KW-1185">Reference proteome</keyword>
<sequence>MRRVLTGIGSAALVGALLVGCGGSPGTDTRPTDSIILGVQSEPDTLNPVLGYAVEGASKIYDGLVAYDEKLEPVPALAEKLPQVSPDGRTVTFTLRQGVTFHDGTPLTADDVVFTYRAVLDEKTDSTLRPAYAAINEVSAPDQRTVVFNLKYPYAPFVKRTTLGIVPAKLLAGQDVNTAPFNQRPIGTGPYRVESWTAGEKLVLTANEAYWGGAPAIKRVTMAFIADDNVRAARLRSGELDGAVLPAKIADGLGELSGHRRWDNPTSDYRMISMPMNHPVAGDLAIRRAVDLAVDRDGMLRALLNGQGKPAFGLISPDAGQWFDPTLTRSGAADAAAATKLLDEAGWTVGGDGIRVRAGQRAKFTLMYPAGDSLRKDLATAAASDVRKVGIDVELVGLDWAGINPRLGRDAVLFGSGSPYDPDFDLYDSLYSALGGKGYANPGRYANPAVDDLLDRARATNDTNERVRLYHEAQRKVAADLPNIGLVFLRHTFIVRDAWTGQLPRTEPHDHGFNGIWWNLEDWTPRR</sequence>
<evidence type="ECO:0000256" key="2">
    <source>
        <dbReference type="ARBA" id="ARBA00022448"/>
    </source>
</evidence>
<dbReference type="PANTHER" id="PTHR30290">
    <property type="entry name" value="PERIPLASMIC BINDING COMPONENT OF ABC TRANSPORTER"/>
    <property type="match status" value="1"/>
</dbReference>
<keyword evidence="3" id="KW-0732">Signal</keyword>
<dbReference type="Pfam" id="PF00496">
    <property type="entry name" value="SBP_bac_5"/>
    <property type="match status" value="1"/>
</dbReference>
<dbReference type="Gene3D" id="3.90.76.10">
    <property type="entry name" value="Dipeptide-binding Protein, Domain 1"/>
    <property type="match status" value="1"/>
</dbReference>
<name>A0ABW3YE93_9ACTN</name>
<reference evidence="6" key="1">
    <citation type="journal article" date="2019" name="Int. J. Syst. Evol. Microbiol.">
        <title>The Global Catalogue of Microorganisms (GCM) 10K type strain sequencing project: providing services to taxonomists for standard genome sequencing and annotation.</title>
        <authorList>
            <consortium name="The Broad Institute Genomics Platform"/>
            <consortium name="The Broad Institute Genome Sequencing Center for Infectious Disease"/>
            <person name="Wu L."/>
            <person name="Ma J."/>
        </authorList>
    </citation>
    <scope>NUCLEOTIDE SEQUENCE [LARGE SCALE GENOMIC DNA]</scope>
    <source>
        <strain evidence="6">JCM 31037</strain>
    </source>
</reference>
<protein>
    <submittedName>
        <fullName evidence="5">ABC transporter substrate-binding protein</fullName>
    </submittedName>
</protein>
<dbReference type="SUPFAM" id="SSF53850">
    <property type="entry name" value="Periplasmic binding protein-like II"/>
    <property type="match status" value="1"/>
</dbReference>